<gene>
    <name evidence="2" type="ORF">FCC1311_076132</name>
</gene>
<keyword evidence="3" id="KW-1185">Reference proteome</keyword>
<feature type="region of interest" description="Disordered" evidence="1">
    <location>
        <begin position="1"/>
        <end position="203"/>
    </location>
</feature>
<feature type="compositionally biased region" description="Basic and acidic residues" evidence="1">
    <location>
        <begin position="27"/>
        <end position="45"/>
    </location>
</feature>
<name>A0A2R5GM48_9STRA</name>
<protein>
    <submittedName>
        <fullName evidence="2">Uncharacterized protein</fullName>
    </submittedName>
</protein>
<dbReference type="InParanoid" id="A0A2R5GM48"/>
<accession>A0A2R5GM48</accession>
<evidence type="ECO:0000256" key="1">
    <source>
        <dbReference type="SAM" id="MobiDB-lite"/>
    </source>
</evidence>
<sequence>MPLAGGSLAFMDCVQEDVEGEESDEEGNVHEVRDAEDALRNDMGRGKNSRTNRSKNDNDDDSDDEGGGGKITKRRVSFSEKVQQMQIPNDHDEHSDNDNDDDDDDMPPPLAKAEAREKEKEEKEKKAKSESNSSRGSFALHNFSEADDQVEEKKPKSCLKKPTRASKEKKNAGIEEEQKEAEPKRAVAPQAQPKKNAKPKAAPVMRELAPNERALTDAFTCNGGIVQGKGIEPKACTIQILPSRREIVLATPTRNGYHNDANAKRFALAPRCFTLDSVPGVQRAFCIRFFENEESETQYASLMLICEDAYCLARVLFCIFIIQGSNTSVRAFMYLLNVCLRGRRNGATSTILRRSSGFFKQHEREIQMLFPIARTYIINA</sequence>
<feature type="compositionally biased region" description="Basic and acidic residues" evidence="1">
    <location>
        <begin position="113"/>
        <end position="129"/>
    </location>
</feature>
<reference evidence="2 3" key="1">
    <citation type="submission" date="2017-12" db="EMBL/GenBank/DDBJ databases">
        <title>Sequencing, de novo assembly and annotation of complete genome of a new Thraustochytrid species, strain FCC1311.</title>
        <authorList>
            <person name="Sedici K."/>
            <person name="Godart F."/>
            <person name="Aiese Cigliano R."/>
            <person name="Sanseverino W."/>
            <person name="Barakat M."/>
            <person name="Ortet P."/>
            <person name="Marechal E."/>
            <person name="Cagnac O."/>
            <person name="Amato A."/>
        </authorList>
    </citation>
    <scope>NUCLEOTIDE SEQUENCE [LARGE SCALE GENOMIC DNA]</scope>
</reference>
<comment type="caution">
    <text evidence="2">The sequence shown here is derived from an EMBL/GenBank/DDBJ whole genome shotgun (WGS) entry which is preliminary data.</text>
</comment>
<feature type="compositionally biased region" description="Low complexity" evidence="1">
    <location>
        <begin position="186"/>
        <end position="203"/>
    </location>
</feature>
<feature type="compositionally biased region" description="Acidic residues" evidence="1">
    <location>
        <begin position="14"/>
        <end position="26"/>
    </location>
</feature>
<dbReference type="AlphaFoldDB" id="A0A2R5GM48"/>
<evidence type="ECO:0000313" key="3">
    <source>
        <dbReference type="Proteomes" id="UP000241890"/>
    </source>
</evidence>
<organism evidence="2 3">
    <name type="scientific">Hondaea fermentalgiana</name>
    <dbReference type="NCBI Taxonomy" id="2315210"/>
    <lineage>
        <taxon>Eukaryota</taxon>
        <taxon>Sar</taxon>
        <taxon>Stramenopiles</taxon>
        <taxon>Bigyra</taxon>
        <taxon>Labyrinthulomycetes</taxon>
        <taxon>Thraustochytrida</taxon>
        <taxon>Thraustochytriidae</taxon>
        <taxon>Hondaea</taxon>
    </lineage>
</organism>
<dbReference type="EMBL" id="BEYU01000096">
    <property type="protein sequence ID" value="GBG31389.1"/>
    <property type="molecule type" value="Genomic_DNA"/>
</dbReference>
<evidence type="ECO:0000313" key="2">
    <source>
        <dbReference type="EMBL" id="GBG31389.1"/>
    </source>
</evidence>
<proteinExistence type="predicted"/>
<dbReference type="Proteomes" id="UP000241890">
    <property type="component" value="Unassembled WGS sequence"/>
</dbReference>